<evidence type="ECO:0000256" key="2">
    <source>
        <dbReference type="ARBA" id="ARBA00005984"/>
    </source>
</evidence>
<keyword evidence="12" id="KW-0449">Lipoprotein</keyword>
<dbReference type="InterPro" id="IPR017850">
    <property type="entry name" value="Alkaline_phosphatase_core_sf"/>
</dbReference>
<keyword evidence="5" id="KW-0336">GPI-anchor</keyword>
<accession>T1D3W2</accession>
<feature type="binding site" evidence="14">
    <location>
        <position position="190"/>
    </location>
    <ligand>
        <name>Mg(2+)</name>
        <dbReference type="ChEBI" id="CHEBI:18420"/>
    </ligand>
</feature>
<dbReference type="AlphaFoldDB" id="T1D3W2"/>
<name>T1D3W2_9DIPT</name>
<dbReference type="Gene3D" id="3.40.720.10">
    <property type="entry name" value="Alkaline Phosphatase, subunit A"/>
    <property type="match status" value="1"/>
</dbReference>
<evidence type="ECO:0000256" key="17">
    <source>
        <dbReference type="SAM" id="MobiDB-lite"/>
    </source>
</evidence>
<evidence type="ECO:0000256" key="4">
    <source>
        <dbReference type="ARBA" id="ARBA00022475"/>
    </source>
</evidence>
<feature type="active site" description="Phosphoserine intermediate" evidence="13">
    <location>
        <position position="130"/>
    </location>
</feature>
<dbReference type="GO" id="GO:0046872">
    <property type="term" value="F:metal ion binding"/>
    <property type="evidence" value="ECO:0007669"/>
    <property type="project" value="UniProtKB-KW"/>
</dbReference>
<dbReference type="PROSITE" id="PS00123">
    <property type="entry name" value="ALKALINE_PHOSPHATASE"/>
    <property type="match status" value="1"/>
</dbReference>
<dbReference type="PANTHER" id="PTHR11596">
    <property type="entry name" value="ALKALINE PHOSPHATASE"/>
    <property type="match status" value="1"/>
</dbReference>
<dbReference type="InterPro" id="IPR018299">
    <property type="entry name" value="Alkaline_phosphatase_AS"/>
</dbReference>
<evidence type="ECO:0000256" key="16">
    <source>
        <dbReference type="RuleBase" id="RU003947"/>
    </source>
</evidence>
<evidence type="ECO:0000256" key="13">
    <source>
        <dbReference type="PIRSR" id="PIRSR601952-1"/>
    </source>
</evidence>
<evidence type="ECO:0000256" key="11">
    <source>
        <dbReference type="ARBA" id="ARBA00023180"/>
    </source>
</evidence>
<evidence type="ECO:0000256" key="3">
    <source>
        <dbReference type="ARBA" id="ARBA00012647"/>
    </source>
</evidence>
<dbReference type="FunFam" id="3.40.720.10:FF:000008">
    <property type="entry name" value="Alkaline phosphatase"/>
    <property type="match status" value="1"/>
</dbReference>
<comment type="similarity">
    <text evidence="2 15">Belongs to the alkaline phosphatase family.</text>
</comment>
<keyword evidence="18" id="KW-0732">Signal</keyword>
<keyword evidence="9 14" id="KW-0460">Magnesium</keyword>
<feature type="binding site" evidence="14">
    <location>
        <position position="361"/>
    </location>
    <ligand>
        <name>Zn(2+)</name>
        <dbReference type="ChEBI" id="CHEBI:29105"/>
        <label>2</label>
    </ligand>
</feature>
<evidence type="ECO:0000256" key="18">
    <source>
        <dbReference type="SAM" id="SignalP"/>
    </source>
</evidence>
<comment type="subcellular location">
    <subcellularLocation>
        <location evidence="1">Cell membrane</location>
        <topology evidence="1">Lipid-anchor</topology>
        <topology evidence="1">GPI-anchor</topology>
    </subcellularLocation>
</comment>
<protein>
    <recommendedName>
        <fullName evidence="3 16">Alkaline phosphatase</fullName>
        <ecNumber evidence="3 16">3.1.3.1</ecNumber>
    </recommendedName>
</protein>
<comment type="catalytic activity">
    <reaction evidence="16">
        <text>a phosphate monoester + H2O = an alcohol + phosphate</text>
        <dbReference type="Rhea" id="RHEA:15017"/>
        <dbReference type="ChEBI" id="CHEBI:15377"/>
        <dbReference type="ChEBI" id="CHEBI:30879"/>
        <dbReference type="ChEBI" id="CHEBI:43474"/>
        <dbReference type="ChEBI" id="CHEBI:67140"/>
        <dbReference type="EC" id="3.1.3.1"/>
    </reaction>
</comment>
<feature type="signal peptide" evidence="18">
    <location>
        <begin position="1"/>
        <end position="30"/>
    </location>
</feature>
<evidence type="ECO:0000256" key="9">
    <source>
        <dbReference type="ARBA" id="ARBA00022842"/>
    </source>
</evidence>
<feature type="binding site" evidence="14">
    <location>
        <position position="188"/>
    </location>
    <ligand>
        <name>Mg(2+)</name>
        <dbReference type="ChEBI" id="CHEBI:18420"/>
    </ligand>
</feature>
<evidence type="ECO:0000256" key="10">
    <source>
        <dbReference type="ARBA" id="ARBA00023136"/>
    </source>
</evidence>
<dbReference type="GO" id="GO:0098552">
    <property type="term" value="C:side of membrane"/>
    <property type="evidence" value="ECO:0007669"/>
    <property type="project" value="UniProtKB-KW"/>
</dbReference>
<comment type="cofactor">
    <cofactor evidence="14">
        <name>Mg(2+)</name>
        <dbReference type="ChEBI" id="CHEBI:18420"/>
    </cofactor>
    <text evidence="14">Binds 1 Mg(2+) ion.</text>
</comment>
<feature type="region of interest" description="Disordered" evidence="17">
    <location>
        <begin position="439"/>
        <end position="465"/>
    </location>
</feature>
<dbReference type="SMART" id="SM00098">
    <property type="entry name" value="alkPPc"/>
    <property type="match status" value="1"/>
</dbReference>
<evidence type="ECO:0000256" key="7">
    <source>
        <dbReference type="ARBA" id="ARBA00022801"/>
    </source>
</evidence>
<dbReference type="PANTHER" id="PTHR11596:SF83">
    <property type="entry name" value="ALKALINE PHOSPHATASE 4"/>
    <property type="match status" value="1"/>
</dbReference>
<evidence type="ECO:0000256" key="15">
    <source>
        <dbReference type="RuleBase" id="RU003946"/>
    </source>
</evidence>
<feature type="binding site" evidence="14">
    <location>
        <position position="356"/>
    </location>
    <ligand>
        <name>Mg(2+)</name>
        <dbReference type="ChEBI" id="CHEBI:18420"/>
    </ligand>
</feature>
<dbReference type="CDD" id="cd16012">
    <property type="entry name" value="ALP"/>
    <property type="match status" value="1"/>
</dbReference>
<keyword evidence="7 16" id="KW-0378">Hydrolase</keyword>
<feature type="compositionally biased region" description="Low complexity" evidence="17">
    <location>
        <begin position="456"/>
        <end position="465"/>
    </location>
</feature>
<feature type="binding site" evidence="14">
    <location>
        <position position="403"/>
    </location>
    <ligand>
        <name>Zn(2+)</name>
        <dbReference type="ChEBI" id="CHEBI:29105"/>
        <label>2</label>
    </ligand>
</feature>
<feature type="binding site" evidence="14">
    <location>
        <position position="80"/>
    </location>
    <ligand>
        <name>Mg(2+)</name>
        <dbReference type="ChEBI" id="CHEBI:18420"/>
    </ligand>
</feature>
<feature type="binding site" evidence="14">
    <location>
        <position position="402"/>
    </location>
    <ligand>
        <name>Zn(2+)</name>
        <dbReference type="ChEBI" id="CHEBI:29105"/>
        <label>2</label>
    </ligand>
</feature>
<dbReference type="EC" id="3.1.3.1" evidence="3 16"/>
<comment type="cofactor">
    <cofactor evidence="14">
        <name>Zn(2+)</name>
        <dbReference type="ChEBI" id="CHEBI:29105"/>
    </cofactor>
    <text evidence="14">Binds 2 Zn(2+) ions.</text>
</comment>
<feature type="binding site" evidence="14">
    <location>
        <position position="365"/>
    </location>
    <ligand>
        <name>Zn(2+)</name>
        <dbReference type="ChEBI" id="CHEBI:29105"/>
        <label>2</label>
    </ligand>
</feature>
<dbReference type="Pfam" id="PF00245">
    <property type="entry name" value="Alk_phosphatase"/>
    <property type="match status" value="1"/>
</dbReference>
<feature type="binding site" evidence="14">
    <location>
        <position position="80"/>
    </location>
    <ligand>
        <name>Zn(2+)</name>
        <dbReference type="ChEBI" id="CHEBI:29105"/>
        <label>2</label>
    </ligand>
</feature>
<evidence type="ECO:0000256" key="14">
    <source>
        <dbReference type="PIRSR" id="PIRSR601952-2"/>
    </source>
</evidence>
<evidence type="ECO:0000256" key="5">
    <source>
        <dbReference type="ARBA" id="ARBA00022622"/>
    </source>
</evidence>
<dbReference type="EMBL" id="GALA01001213">
    <property type="protein sequence ID" value="JAA93639.1"/>
    <property type="molecule type" value="mRNA"/>
</dbReference>
<proteinExistence type="evidence at transcript level"/>
<dbReference type="SUPFAM" id="SSF53649">
    <property type="entry name" value="Alkaline phosphatase-like"/>
    <property type="match status" value="1"/>
</dbReference>
<sequence>MRSSRAMKSSQLVLSGLLCVLICDIGGVIGAVFKSPNSDDPTFWRRHAESHLKKVLEYESTHAGKNGIGAARNVIIFVGDGMGVASLSTGRIYKGQLAGRSGEEEVLSFDRFEGTGFSKTYNTDRQVPDSAGTATAMFTGVKTRRGFIGVDYSATETNEVAATVSNMMEWAQAAGKRTGVVTTTRVTHATPAAAYAHSFDRNWECEVKIPVSVRNKTKDIARQLVENAPGNKLNVIMGGGRGAFGDLRPDHLHSSFRFNGSMEKTCNRQDGRNLVDDWLKSKNGSAATYAWNTAQLMSANVEDLDYLLGLFADTHMSYERVRDTSTGGEPSLSDMTEKAIQVLKRKNSNGFVLMVEGGRIDHAHHQNHAHLALMEVVELDRAVERALGMVDLEDTLIIVTADHSHAMTFNGYPDRGNDILGFGNRPEQRPYETITYANGPGARTHRLNETSEEEPASPSTSFTSPWIPVETMNRSAMDYRHQATFFLEDETHGGEDVAVFATGPGAGLVRGTFEQNYIAYVMSYAGCMGPVKGLNEACLYKRVSSGGGAAVTVGPVKSATSQLLISILFLAVAKLCYHF</sequence>
<keyword evidence="8 14" id="KW-0862">Zinc</keyword>
<organism evidence="19">
    <name type="scientific">Psorophora albipes</name>
    <dbReference type="NCBI Taxonomy" id="869069"/>
    <lineage>
        <taxon>Eukaryota</taxon>
        <taxon>Metazoa</taxon>
        <taxon>Ecdysozoa</taxon>
        <taxon>Arthropoda</taxon>
        <taxon>Hexapoda</taxon>
        <taxon>Insecta</taxon>
        <taxon>Pterygota</taxon>
        <taxon>Neoptera</taxon>
        <taxon>Endopterygota</taxon>
        <taxon>Diptera</taxon>
        <taxon>Nematocera</taxon>
        <taxon>Culicoidea</taxon>
        <taxon>Culicidae</taxon>
        <taxon>Culicinae</taxon>
        <taxon>Aedini</taxon>
        <taxon>Psorophora</taxon>
    </lineage>
</organism>
<keyword evidence="6 14" id="KW-0479">Metal-binding</keyword>
<reference evidence="19" key="1">
    <citation type="journal article" date="2013" name="BMC Genomics">
        <title>A deep insight into the sialotranscriptome of the mosquito, Psorophora albipes.</title>
        <authorList>
            <person name="Chagas A.C."/>
            <person name="Calvo E."/>
            <person name="Rios-Velasquez C.M."/>
            <person name="Pessoa F.A."/>
            <person name="Medeiros J.F."/>
            <person name="Ribeiro J.M."/>
        </authorList>
    </citation>
    <scope>NUCLEOTIDE SEQUENCE</scope>
</reference>
<evidence type="ECO:0000256" key="1">
    <source>
        <dbReference type="ARBA" id="ARBA00004609"/>
    </source>
</evidence>
<dbReference type="GO" id="GO:0004035">
    <property type="term" value="F:alkaline phosphatase activity"/>
    <property type="evidence" value="ECO:0007669"/>
    <property type="project" value="UniProtKB-EC"/>
</dbReference>
<keyword evidence="11" id="KW-0325">Glycoprotein</keyword>
<feature type="binding site" evidence="14">
    <location>
        <position position="492"/>
    </location>
    <ligand>
        <name>Zn(2+)</name>
        <dbReference type="ChEBI" id="CHEBI:29105"/>
        <label>2</label>
    </ligand>
</feature>
<dbReference type="GO" id="GO:0005886">
    <property type="term" value="C:plasma membrane"/>
    <property type="evidence" value="ECO:0007669"/>
    <property type="project" value="UniProtKB-SubCell"/>
</dbReference>
<evidence type="ECO:0000313" key="19">
    <source>
        <dbReference type="EMBL" id="JAA93639.1"/>
    </source>
</evidence>
<keyword evidence="4" id="KW-1003">Cell membrane</keyword>
<dbReference type="PRINTS" id="PR00113">
    <property type="entry name" value="ALKPHPHTASE"/>
</dbReference>
<keyword evidence="10" id="KW-0472">Membrane</keyword>
<evidence type="ECO:0000256" key="8">
    <source>
        <dbReference type="ARBA" id="ARBA00022833"/>
    </source>
</evidence>
<evidence type="ECO:0000256" key="6">
    <source>
        <dbReference type="ARBA" id="ARBA00022723"/>
    </source>
</evidence>
<evidence type="ECO:0000256" key="12">
    <source>
        <dbReference type="ARBA" id="ARBA00023288"/>
    </source>
</evidence>
<dbReference type="InterPro" id="IPR001952">
    <property type="entry name" value="Alkaline_phosphatase"/>
</dbReference>
<feature type="chain" id="PRO_5004574510" description="Alkaline phosphatase" evidence="18">
    <location>
        <begin position="31"/>
        <end position="579"/>
    </location>
</feature>